<evidence type="ECO:0000313" key="5">
    <source>
        <dbReference type="Proteomes" id="UP000324091"/>
    </source>
</evidence>
<dbReference type="InterPro" id="IPR050440">
    <property type="entry name" value="Laminin/Netrin_ECM"/>
</dbReference>
<dbReference type="PANTHER" id="PTHR10574:SF406">
    <property type="entry name" value="LAMININ SUBUNIT ALPHA 5"/>
    <property type="match status" value="1"/>
</dbReference>
<dbReference type="PROSITE" id="PS51117">
    <property type="entry name" value="LAMININ_NTER"/>
    <property type="match status" value="1"/>
</dbReference>
<keyword evidence="5" id="KW-1185">Reference proteome</keyword>
<dbReference type="InterPro" id="IPR008211">
    <property type="entry name" value="Laminin_N"/>
</dbReference>
<dbReference type="AlphaFoldDB" id="A0A5C6MRS7"/>
<evidence type="ECO:0000313" key="4">
    <source>
        <dbReference type="EMBL" id="TWW56160.1"/>
    </source>
</evidence>
<dbReference type="Proteomes" id="UP000324091">
    <property type="component" value="Chromosome 8"/>
</dbReference>
<evidence type="ECO:0000256" key="1">
    <source>
        <dbReference type="ARBA" id="ARBA00023157"/>
    </source>
</evidence>
<comment type="caution">
    <text evidence="4">The sequence shown here is derived from an EMBL/GenBank/DDBJ whole genome shotgun (WGS) entry which is preliminary data.</text>
</comment>
<proteinExistence type="predicted"/>
<dbReference type="SMART" id="SM00136">
    <property type="entry name" value="LamNT"/>
    <property type="match status" value="1"/>
</dbReference>
<dbReference type="GO" id="GO:0005201">
    <property type="term" value="F:extracellular matrix structural constituent"/>
    <property type="evidence" value="ECO:0007669"/>
    <property type="project" value="TreeGrafter"/>
</dbReference>
<keyword evidence="1" id="KW-1015">Disulfide bond</keyword>
<dbReference type="EMBL" id="RHFK02000021">
    <property type="protein sequence ID" value="TWW56160.1"/>
    <property type="molecule type" value="Genomic_DNA"/>
</dbReference>
<sequence length="213" mass="22480">MDPVGPSQQGAVLVLMKTALLDHSVGTGQRRGGGSRVRVRRVRKRAERIALQQVEMMVSGAAPPLRSGAPAALLLLLLLAGCCCQELPSSGGNGYSLHPPYFNLAESTKIIATATCGEDEGGRTVRDLYCKLVGGPVSGDPGQTIQGQYCDICSRGDNDRAHPITNAIDGTERWWQSPPLSRSTEYNEVNVTLDLGQVGRPVSRSPGGGGGSR</sequence>
<reference evidence="4 5" key="1">
    <citation type="submission" date="2019-04" db="EMBL/GenBank/DDBJ databases">
        <title>Chromosome genome assembly for Takifugu flavidus.</title>
        <authorList>
            <person name="Xiao S."/>
        </authorList>
    </citation>
    <scope>NUCLEOTIDE SEQUENCE [LARGE SCALE GENOMIC DNA]</scope>
    <source>
        <strain evidence="4">HTHZ2018</strain>
        <tissue evidence="4">Muscle</tissue>
    </source>
</reference>
<dbReference type="PANTHER" id="PTHR10574">
    <property type="entry name" value="NETRIN/LAMININ-RELATED"/>
    <property type="match status" value="1"/>
</dbReference>
<dbReference type="Gene3D" id="2.60.120.260">
    <property type="entry name" value="Galactose-binding domain-like"/>
    <property type="match status" value="1"/>
</dbReference>
<feature type="domain" description="Laminin N-terminal" evidence="3">
    <location>
        <begin position="93"/>
        <end position="213"/>
    </location>
</feature>
<protein>
    <submittedName>
        <fullName evidence="4">Laminin subunit alpha-5</fullName>
    </submittedName>
</protein>
<keyword evidence="2" id="KW-0424">Laminin EGF-like domain</keyword>
<name>A0A5C6MRS7_9TELE</name>
<dbReference type="GO" id="GO:0009888">
    <property type="term" value="P:tissue development"/>
    <property type="evidence" value="ECO:0007669"/>
    <property type="project" value="TreeGrafter"/>
</dbReference>
<organism evidence="4 5">
    <name type="scientific">Takifugu flavidus</name>
    <name type="common">sansaifugu</name>
    <dbReference type="NCBI Taxonomy" id="433684"/>
    <lineage>
        <taxon>Eukaryota</taxon>
        <taxon>Metazoa</taxon>
        <taxon>Chordata</taxon>
        <taxon>Craniata</taxon>
        <taxon>Vertebrata</taxon>
        <taxon>Euteleostomi</taxon>
        <taxon>Actinopterygii</taxon>
        <taxon>Neopterygii</taxon>
        <taxon>Teleostei</taxon>
        <taxon>Neoteleostei</taxon>
        <taxon>Acanthomorphata</taxon>
        <taxon>Eupercaria</taxon>
        <taxon>Tetraodontiformes</taxon>
        <taxon>Tetradontoidea</taxon>
        <taxon>Tetraodontidae</taxon>
        <taxon>Takifugu</taxon>
    </lineage>
</organism>
<evidence type="ECO:0000256" key="2">
    <source>
        <dbReference type="ARBA" id="ARBA00023292"/>
    </source>
</evidence>
<gene>
    <name evidence="4" type="ORF">D4764_08G0001470</name>
</gene>
<evidence type="ECO:0000259" key="3">
    <source>
        <dbReference type="PROSITE" id="PS51117"/>
    </source>
</evidence>
<dbReference type="GO" id="GO:0009887">
    <property type="term" value="P:animal organ morphogenesis"/>
    <property type="evidence" value="ECO:0007669"/>
    <property type="project" value="TreeGrafter"/>
</dbReference>
<dbReference type="GO" id="GO:0005604">
    <property type="term" value="C:basement membrane"/>
    <property type="evidence" value="ECO:0007669"/>
    <property type="project" value="TreeGrafter"/>
</dbReference>
<accession>A0A5C6MRS7</accession>
<dbReference type="GO" id="GO:0007411">
    <property type="term" value="P:axon guidance"/>
    <property type="evidence" value="ECO:0007669"/>
    <property type="project" value="TreeGrafter"/>
</dbReference>
<dbReference type="Pfam" id="PF00055">
    <property type="entry name" value="Laminin_N"/>
    <property type="match status" value="1"/>
</dbReference>